<dbReference type="SUPFAM" id="SSF56112">
    <property type="entry name" value="Protein kinase-like (PK-like)"/>
    <property type="match status" value="1"/>
</dbReference>
<dbReference type="FunFam" id="3.30.200.20:FF:000468">
    <property type="entry name" value="LysM receptor kinase 2"/>
    <property type="match status" value="1"/>
</dbReference>
<evidence type="ECO:0000256" key="1">
    <source>
        <dbReference type="ARBA" id="ARBA00004162"/>
    </source>
</evidence>
<comment type="catalytic activity">
    <reaction evidence="16">
        <text>L-threonyl-[protein] + ATP = O-phospho-L-threonyl-[protein] + ADP + H(+)</text>
        <dbReference type="Rhea" id="RHEA:46608"/>
        <dbReference type="Rhea" id="RHEA-COMP:11060"/>
        <dbReference type="Rhea" id="RHEA-COMP:11605"/>
        <dbReference type="ChEBI" id="CHEBI:15378"/>
        <dbReference type="ChEBI" id="CHEBI:30013"/>
        <dbReference type="ChEBI" id="CHEBI:30616"/>
        <dbReference type="ChEBI" id="CHEBI:61977"/>
        <dbReference type="ChEBI" id="CHEBI:456216"/>
        <dbReference type="EC" id="2.7.11.1"/>
    </reaction>
</comment>
<evidence type="ECO:0000256" key="5">
    <source>
        <dbReference type="ARBA" id="ARBA00022679"/>
    </source>
</evidence>
<dbReference type="Gene3D" id="3.30.200.20">
    <property type="entry name" value="Phosphorylase Kinase, domain 1"/>
    <property type="match status" value="1"/>
</dbReference>
<name>A0AAE1MS39_9FABA</name>
<evidence type="ECO:0000256" key="12">
    <source>
        <dbReference type="ARBA" id="ARBA00023136"/>
    </source>
</evidence>
<evidence type="ECO:0000256" key="18">
    <source>
        <dbReference type="PROSITE-ProRule" id="PRU10141"/>
    </source>
</evidence>
<evidence type="ECO:0000256" key="13">
    <source>
        <dbReference type="ARBA" id="ARBA00023157"/>
    </source>
</evidence>
<dbReference type="PROSITE" id="PS00107">
    <property type="entry name" value="PROTEIN_KINASE_ATP"/>
    <property type="match status" value="1"/>
</dbReference>
<keyword evidence="11 19" id="KW-1133">Transmembrane helix</keyword>
<keyword evidence="5" id="KW-0808">Transferase</keyword>
<keyword evidence="6 19" id="KW-0812">Transmembrane</keyword>
<keyword evidence="9" id="KW-0418">Kinase</keyword>
<keyword evidence="13" id="KW-1015">Disulfide bond</keyword>
<keyword evidence="4" id="KW-0723">Serine/threonine-protein kinase</keyword>
<dbReference type="PROSITE" id="PS50011">
    <property type="entry name" value="PROTEIN_KINASE_DOM"/>
    <property type="match status" value="1"/>
</dbReference>
<keyword evidence="7 20" id="KW-0732">Signal</keyword>
<dbReference type="InterPro" id="IPR056562">
    <property type="entry name" value="LysM2_CERK1_LYK3_4_5"/>
</dbReference>
<keyword evidence="3" id="KW-1003">Cell membrane</keyword>
<evidence type="ECO:0000256" key="6">
    <source>
        <dbReference type="ARBA" id="ARBA00022692"/>
    </source>
</evidence>
<evidence type="ECO:0000256" key="19">
    <source>
        <dbReference type="SAM" id="Phobius"/>
    </source>
</evidence>
<evidence type="ECO:0000259" key="21">
    <source>
        <dbReference type="PROSITE" id="PS50011"/>
    </source>
</evidence>
<dbReference type="Pfam" id="PF23472">
    <property type="entry name" value="LysM2_CERK1_LYK3_4_5"/>
    <property type="match status" value="1"/>
</dbReference>
<sequence length="583" mass="64971">MVPRFGFLLLFLLIFSLFLNSESKCKKGCELALASYYIWPGLLDITNLPQIMNSPVLQTIQDIISYNKDQLLSENYVETEARVKVPFPCDCIDGEFLGYVFEYQIQKGDTYTLIANQNYANLTTVSMLESVNRYSPENIPESGKLNVTVNCSCGDIKISKEYGLFVTYPLRAEDSLDSIANMTGLHQELLQRYNPGVDFNKGSGLVYIPGKDQNGVFTPLPRSKGLNGGAVAGISAGAVAGLLLLAAFLYVVYYHRKEKEKLLSEELVVYSAQTGNDSNGPPAAASITVEKSVEFSYEELALATHNFSMANKIGEGGFGAVYYAELRGEKAAVKKMKSEDTKEFLAELKVLANVHHLNLVRLIGYCVKKHFLFLVYEYIDNGNLNEHLRDPGREPLPWSMRVRIALDSARGLEYIHEHTVPAYVHRDIKPANILIDRDFHAKVADFGLTKLIEVGRSSYLSEHLAGTFGYIPLQNDWSFKTDVYAFGVVLYELISAKEAVLSVGEAGSEAKTLVSLFEEALKQPNPEKRLLKLVDPRLEGEYTFDSIYKMVQLAKACTEEKPARRPSMRSVVVSLMTILSSIG</sequence>
<dbReference type="AlphaFoldDB" id="A0AAE1MS39"/>
<dbReference type="PROSITE" id="PS00108">
    <property type="entry name" value="PROTEIN_KINASE_ST"/>
    <property type="match status" value="1"/>
</dbReference>
<evidence type="ECO:0000256" key="11">
    <source>
        <dbReference type="ARBA" id="ARBA00022989"/>
    </source>
</evidence>
<dbReference type="Pfam" id="PF07714">
    <property type="entry name" value="PK_Tyr_Ser-Thr"/>
    <property type="match status" value="1"/>
</dbReference>
<evidence type="ECO:0000256" key="10">
    <source>
        <dbReference type="ARBA" id="ARBA00022840"/>
    </source>
</evidence>
<dbReference type="InterPro" id="IPR000719">
    <property type="entry name" value="Prot_kinase_dom"/>
</dbReference>
<evidence type="ECO:0000256" key="20">
    <source>
        <dbReference type="SAM" id="SignalP"/>
    </source>
</evidence>
<gene>
    <name evidence="22" type="ORF">QN277_018997</name>
</gene>
<evidence type="ECO:0000313" key="23">
    <source>
        <dbReference type="Proteomes" id="UP001293593"/>
    </source>
</evidence>
<reference evidence="22" key="1">
    <citation type="submission" date="2023-10" db="EMBL/GenBank/DDBJ databases">
        <title>Chromosome-level genome of the transformable northern wattle, Acacia crassicarpa.</title>
        <authorList>
            <person name="Massaro I."/>
            <person name="Sinha N.R."/>
            <person name="Poethig S."/>
            <person name="Leichty A.R."/>
        </authorList>
    </citation>
    <scope>NUCLEOTIDE SEQUENCE</scope>
    <source>
        <strain evidence="22">Acra3RX</strain>
        <tissue evidence="22">Leaf</tissue>
    </source>
</reference>
<dbReference type="InterPro" id="IPR044812">
    <property type="entry name" value="CERK1/LYK3-like"/>
</dbReference>
<dbReference type="InterPro" id="IPR008271">
    <property type="entry name" value="Ser/Thr_kinase_AS"/>
</dbReference>
<evidence type="ECO:0000256" key="3">
    <source>
        <dbReference type="ARBA" id="ARBA00022475"/>
    </source>
</evidence>
<evidence type="ECO:0000256" key="16">
    <source>
        <dbReference type="ARBA" id="ARBA00047899"/>
    </source>
</evidence>
<dbReference type="InterPro" id="IPR057097">
    <property type="entry name" value="LysM_RLK3/10"/>
</dbReference>
<evidence type="ECO:0000256" key="8">
    <source>
        <dbReference type="ARBA" id="ARBA00022741"/>
    </source>
</evidence>
<proteinExistence type="predicted"/>
<dbReference type="FunFam" id="1.10.510.10:FF:000468">
    <property type="entry name" value="PTI1-like tyrosine-protein kinase 3"/>
    <property type="match status" value="1"/>
</dbReference>
<keyword evidence="14" id="KW-0675">Receptor</keyword>
<feature type="chain" id="PRO_5042127077" description="non-specific serine/threonine protein kinase" evidence="20">
    <location>
        <begin position="24"/>
        <end position="583"/>
    </location>
</feature>
<dbReference type="SMART" id="SM00220">
    <property type="entry name" value="S_TKc"/>
    <property type="match status" value="1"/>
</dbReference>
<keyword evidence="15" id="KW-0325">Glycoprotein</keyword>
<dbReference type="Gene3D" id="1.10.510.10">
    <property type="entry name" value="Transferase(Phosphotransferase) domain 1"/>
    <property type="match status" value="1"/>
</dbReference>
<dbReference type="GO" id="GO:0005886">
    <property type="term" value="C:plasma membrane"/>
    <property type="evidence" value="ECO:0007669"/>
    <property type="project" value="UniProtKB-SubCell"/>
</dbReference>
<dbReference type="GO" id="GO:0004674">
    <property type="term" value="F:protein serine/threonine kinase activity"/>
    <property type="evidence" value="ECO:0007669"/>
    <property type="project" value="UniProtKB-KW"/>
</dbReference>
<evidence type="ECO:0000256" key="9">
    <source>
        <dbReference type="ARBA" id="ARBA00022777"/>
    </source>
</evidence>
<organism evidence="22 23">
    <name type="scientific">Acacia crassicarpa</name>
    <name type="common">northern wattle</name>
    <dbReference type="NCBI Taxonomy" id="499986"/>
    <lineage>
        <taxon>Eukaryota</taxon>
        <taxon>Viridiplantae</taxon>
        <taxon>Streptophyta</taxon>
        <taxon>Embryophyta</taxon>
        <taxon>Tracheophyta</taxon>
        <taxon>Spermatophyta</taxon>
        <taxon>Magnoliopsida</taxon>
        <taxon>eudicotyledons</taxon>
        <taxon>Gunneridae</taxon>
        <taxon>Pentapetalae</taxon>
        <taxon>rosids</taxon>
        <taxon>fabids</taxon>
        <taxon>Fabales</taxon>
        <taxon>Fabaceae</taxon>
        <taxon>Caesalpinioideae</taxon>
        <taxon>mimosoid clade</taxon>
        <taxon>Acacieae</taxon>
        <taxon>Acacia</taxon>
    </lineage>
</organism>
<dbReference type="EMBL" id="JAWXYG010000004">
    <property type="protein sequence ID" value="KAK4275994.1"/>
    <property type="molecule type" value="Genomic_DNA"/>
</dbReference>
<comment type="subcellular location">
    <subcellularLocation>
        <location evidence="1">Cell membrane</location>
        <topology evidence="1">Single-pass membrane protein</topology>
    </subcellularLocation>
</comment>
<evidence type="ECO:0000256" key="2">
    <source>
        <dbReference type="ARBA" id="ARBA00012513"/>
    </source>
</evidence>
<keyword evidence="10 18" id="KW-0067">ATP-binding</keyword>
<feature type="signal peptide" evidence="20">
    <location>
        <begin position="1"/>
        <end position="23"/>
    </location>
</feature>
<feature type="transmembrane region" description="Helical" evidence="19">
    <location>
        <begin position="230"/>
        <end position="253"/>
    </location>
</feature>
<feature type="domain" description="Protein kinase" evidence="21">
    <location>
        <begin position="307"/>
        <end position="579"/>
    </location>
</feature>
<evidence type="ECO:0000256" key="7">
    <source>
        <dbReference type="ARBA" id="ARBA00022729"/>
    </source>
</evidence>
<evidence type="ECO:0000256" key="14">
    <source>
        <dbReference type="ARBA" id="ARBA00023170"/>
    </source>
</evidence>
<dbReference type="InterPro" id="IPR011009">
    <property type="entry name" value="Kinase-like_dom_sf"/>
</dbReference>
<evidence type="ECO:0000256" key="15">
    <source>
        <dbReference type="ARBA" id="ARBA00023180"/>
    </source>
</evidence>
<dbReference type="PANTHER" id="PTHR46204">
    <property type="entry name" value="CHITIN ELICITOR RECEPTOR KINASE 1-RELATED"/>
    <property type="match status" value="1"/>
</dbReference>
<comment type="caution">
    <text evidence="22">The sequence shown here is derived from an EMBL/GenBank/DDBJ whole genome shotgun (WGS) entry which is preliminary data.</text>
</comment>
<dbReference type="GO" id="GO:0009617">
    <property type="term" value="P:response to bacterium"/>
    <property type="evidence" value="ECO:0007669"/>
    <property type="project" value="UniProtKB-ARBA"/>
</dbReference>
<dbReference type="PANTHER" id="PTHR46204:SF12">
    <property type="entry name" value="LYSM RECEPTOR KINASE K1B"/>
    <property type="match status" value="1"/>
</dbReference>
<keyword evidence="8 18" id="KW-0547">Nucleotide-binding</keyword>
<evidence type="ECO:0000256" key="17">
    <source>
        <dbReference type="ARBA" id="ARBA00048679"/>
    </source>
</evidence>
<feature type="binding site" evidence="18">
    <location>
        <position position="335"/>
    </location>
    <ligand>
        <name>ATP</name>
        <dbReference type="ChEBI" id="CHEBI:30616"/>
    </ligand>
</feature>
<evidence type="ECO:0000313" key="22">
    <source>
        <dbReference type="EMBL" id="KAK4275994.1"/>
    </source>
</evidence>
<dbReference type="GO" id="GO:0005524">
    <property type="term" value="F:ATP binding"/>
    <property type="evidence" value="ECO:0007669"/>
    <property type="project" value="UniProtKB-UniRule"/>
</dbReference>
<dbReference type="EC" id="2.7.11.1" evidence="2"/>
<dbReference type="InterPro" id="IPR017441">
    <property type="entry name" value="Protein_kinase_ATP_BS"/>
</dbReference>
<evidence type="ECO:0000256" key="4">
    <source>
        <dbReference type="ARBA" id="ARBA00022527"/>
    </source>
</evidence>
<protein>
    <recommendedName>
        <fullName evidence="2">non-specific serine/threonine protein kinase</fullName>
        <ecNumber evidence="2">2.7.11.1</ecNumber>
    </recommendedName>
</protein>
<comment type="catalytic activity">
    <reaction evidence="17">
        <text>L-seryl-[protein] + ATP = O-phospho-L-seryl-[protein] + ADP + H(+)</text>
        <dbReference type="Rhea" id="RHEA:17989"/>
        <dbReference type="Rhea" id="RHEA-COMP:9863"/>
        <dbReference type="Rhea" id="RHEA-COMP:11604"/>
        <dbReference type="ChEBI" id="CHEBI:15378"/>
        <dbReference type="ChEBI" id="CHEBI:29999"/>
        <dbReference type="ChEBI" id="CHEBI:30616"/>
        <dbReference type="ChEBI" id="CHEBI:83421"/>
        <dbReference type="ChEBI" id="CHEBI:456216"/>
        <dbReference type="EC" id="2.7.11.1"/>
    </reaction>
</comment>
<accession>A0AAE1MS39</accession>
<dbReference type="GO" id="GO:0019199">
    <property type="term" value="F:transmembrane receptor protein kinase activity"/>
    <property type="evidence" value="ECO:0007669"/>
    <property type="project" value="InterPro"/>
</dbReference>
<dbReference type="GO" id="GO:0045087">
    <property type="term" value="P:innate immune response"/>
    <property type="evidence" value="ECO:0007669"/>
    <property type="project" value="InterPro"/>
</dbReference>
<dbReference type="Proteomes" id="UP001293593">
    <property type="component" value="Unassembled WGS sequence"/>
</dbReference>
<dbReference type="Pfam" id="PF23577">
    <property type="entry name" value="LysM_RLK"/>
    <property type="match status" value="1"/>
</dbReference>
<keyword evidence="23" id="KW-1185">Reference proteome</keyword>
<dbReference type="InterPro" id="IPR001245">
    <property type="entry name" value="Ser-Thr/Tyr_kinase_cat_dom"/>
</dbReference>
<keyword evidence="12 19" id="KW-0472">Membrane</keyword>